<dbReference type="GO" id="GO:0008233">
    <property type="term" value="F:peptidase activity"/>
    <property type="evidence" value="ECO:0007669"/>
    <property type="project" value="UniProtKB-KW"/>
</dbReference>
<dbReference type="EC" id="3.4.-.-" evidence="5"/>
<dbReference type="InterPro" id="IPR054613">
    <property type="entry name" value="Peptidase_S78_dom"/>
</dbReference>
<dbReference type="AlphaFoldDB" id="B6W9Y2"/>
<dbReference type="EMBL" id="ABXA01000036">
    <property type="protein sequence ID" value="EEB35742.1"/>
    <property type="molecule type" value="Genomic_DNA"/>
</dbReference>
<reference evidence="5 6" key="2">
    <citation type="submission" date="2008-10" db="EMBL/GenBank/DDBJ databases">
        <title>Draft genome sequence of Anaerococcus hydrogenalis (DSM 7454).</title>
        <authorList>
            <person name="Sudarsanam P."/>
            <person name="Ley R."/>
            <person name="Guruge J."/>
            <person name="Turnbaugh P.J."/>
            <person name="Mahowald M."/>
            <person name="Liep D."/>
            <person name="Gordon J."/>
        </authorList>
    </citation>
    <scope>NUCLEOTIDE SEQUENCE [LARGE SCALE GENOMIC DNA]</scope>
    <source>
        <strain evidence="5 6">DSM 7454</strain>
    </source>
</reference>
<dbReference type="GO" id="GO:0006508">
    <property type="term" value="P:proteolysis"/>
    <property type="evidence" value="ECO:0007669"/>
    <property type="project" value="UniProtKB-KW"/>
</dbReference>
<dbReference type="eggNOG" id="COG3740">
    <property type="taxonomic scope" value="Bacteria"/>
</dbReference>
<organism evidence="5 6">
    <name type="scientific">Anaerococcus hydrogenalis DSM 7454</name>
    <dbReference type="NCBI Taxonomy" id="561177"/>
    <lineage>
        <taxon>Bacteria</taxon>
        <taxon>Bacillati</taxon>
        <taxon>Bacillota</taxon>
        <taxon>Tissierellia</taxon>
        <taxon>Tissierellales</taxon>
        <taxon>Peptoniphilaceae</taxon>
        <taxon>Anaerococcus</taxon>
    </lineage>
</organism>
<reference evidence="5 6" key="1">
    <citation type="submission" date="2008-09" db="EMBL/GenBank/DDBJ databases">
        <authorList>
            <person name="Fulton L."/>
            <person name="Clifton S."/>
            <person name="Fulton B."/>
            <person name="Xu J."/>
            <person name="Minx P."/>
            <person name="Pepin K.H."/>
            <person name="Johnson M."/>
            <person name="Thiruvilangam P."/>
            <person name="Bhonagiri V."/>
            <person name="Nash W.E."/>
            <person name="Mardis E.R."/>
            <person name="Wilson R.K."/>
        </authorList>
    </citation>
    <scope>NUCLEOTIDE SEQUENCE [LARGE SCALE GENOMIC DNA]</scope>
    <source>
        <strain evidence="5 6">DSM 7454</strain>
    </source>
</reference>
<evidence type="ECO:0000313" key="6">
    <source>
        <dbReference type="Proteomes" id="UP000005451"/>
    </source>
</evidence>
<keyword evidence="3 5" id="KW-0378">Hydrolase</keyword>
<dbReference type="Pfam" id="PF04586">
    <property type="entry name" value="Peptidase_S78"/>
    <property type="match status" value="1"/>
</dbReference>
<feature type="domain" description="Prohead serine protease" evidence="4">
    <location>
        <begin position="21"/>
        <end position="172"/>
    </location>
</feature>
<dbReference type="InterPro" id="IPR006433">
    <property type="entry name" value="Prohead_protease"/>
</dbReference>
<evidence type="ECO:0000313" key="5">
    <source>
        <dbReference type="EMBL" id="EEB35742.1"/>
    </source>
</evidence>
<evidence type="ECO:0000256" key="1">
    <source>
        <dbReference type="ARBA" id="ARBA00022612"/>
    </source>
</evidence>
<dbReference type="Proteomes" id="UP000005451">
    <property type="component" value="Unassembled WGS sequence"/>
</dbReference>
<comment type="caution">
    <text evidence="5">The sequence shown here is derived from an EMBL/GenBank/DDBJ whole genome shotgun (WGS) entry which is preliminary data.</text>
</comment>
<evidence type="ECO:0000256" key="3">
    <source>
        <dbReference type="ARBA" id="ARBA00022801"/>
    </source>
</evidence>
<proteinExistence type="predicted"/>
<sequence>MSKNIPKDKLNNRQFRIMNPLEVRVNENSNSDFLVRGYAMKYKPYVLYEDQDGEILEEFRKGCFKDSDLSDVIMLYDHQGRVFARTSNNTLKISFDDVGMFIEADLSSNDQARSLYEDIKSGLITKMSWSFKTGDYYFDKKTRTIVHENISKVYDVSAVGIPANNDTEINARNFVDGVIDEIETERSKEQEKRRKLELKIKLEKEF</sequence>
<dbReference type="NCBIfam" id="TIGR01543">
    <property type="entry name" value="proheadase_HK97"/>
    <property type="match status" value="1"/>
</dbReference>
<dbReference type="STRING" id="561177.ANHYDRO_01408"/>
<dbReference type="RefSeq" id="WP_004814603.1">
    <property type="nucleotide sequence ID" value="NZ_ABXA01000036.1"/>
</dbReference>
<evidence type="ECO:0000259" key="4">
    <source>
        <dbReference type="Pfam" id="PF04586"/>
    </source>
</evidence>
<accession>B6W9Y2</accession>
<name>B6W9Y2_9FIRM</name>
<keyword evidence="1" id="KW-1188">Viral release from host cell</keyword>
<protein>
    <submittedName>
        <fullName evidence="5">Phage prohead protease, HK97 family</fullName>
        <ecNumber evidence="5">3.4.-.-</ecNumber>
    </submittedName>
</protein>
<evidence type="ECO:0000256" key="2">
    <source>
        <dbReference type="ARBA" id="ARBA00022670"/>
    </source>
</evidence>
<gene>
    <name evidence="5" type="ORF">ANHYDRO_01408</name>
</gene>
<keyword evidence="2 5" id="KW-0645">Protease</keyword>